<keyword evidence="3" id="KW-1185">Reference proteome</keyword>
<keyword evidence="1" id="KW-0812">Transmembrane</keyword>
<sequence length="224" mass="26122">MANTNDFGDSNLSKVLNYVHWFFLLNIYFFLCNILFIVSIFTMELKFEYIIIFFIALIPTGPSITALCYTMGKIIREKYVDTTRDYFKAYKENFVSSMKLWLIFLVSMFILLLDIKLCFLNRIFLFLLIPTVLIVLFIVLMFSYSFPLLSRFSMKIKDILKLSIYLSLKNLIPSVINLAILAVASYLFLNAKGIVGLFLGSLACYGILFNMRKIFDFVENKFIK</sequence>
<dbReference type="EMBL" id="CP025746">
    <property type="protein sequence ID" value="QAA33345.1"/>
    <property type="molecule type" value="Genomic_DNA"/>
</dbReference>
<dbReference type="InterPro" id="IPR006938">
    <property type="entry name" value="DUF624"/>
</dbReference>
<dbReference type="RefSeq" id="WP_128214068.1">
    <property type="nucleotide sequence ID" value="NZ_CP025746.1"/>
</dbReference>
<name>A0A410DW80_9CLOT</name>
<feature type="transmembrane region" description="Helical" evidence="1">
    <location>
        <begin position="21"/>
        <end position="43"/>
    </location>
</feature>
<dbReference type="Proteomes" id="UP000286268">
    <property type="component" value="Chromosome"/>
</dbReference>
<evidence type="ECO:0000256" key="1">
    <source>
        <dbReference type="SAM" id="Phobius"/>
    </source>
</evidence>
<keyword evidence="1" id="KW-1133">Transmembrane helix</keyword>
<accession>A0A410DW80</accession>
<feature type="transmembrane region" description="Helical" evidence="1">
    <location>
        <begin position="123"/>
        <end position="149"/>
    </location>
</feature>
<evidence type="ECO:0008006" key="4">
    <source>
        <dbReference type="Google" id="ProtNLM"/>
    </source>
</evidence>
<feature type="transmembrane region" description="Helical" evidence="1">
    <location>
        <begin position="194"/>
        <end position="211"/>
    </location>
</feature>
<protein>
    <recommendedName>
        <fullName evidence="4">DUF624 domain-containing protein</fullName>
    </recommendedName>
</protein>
<gene>
    <name evidence="2" type="ORF">C1I91_17765</name>
</gene>
<keyword evidence="1" id="KW-0472">Membrane</keyword>
<reference evidence="2 3" key="1">
    <citation type="submission" date="2018-01" db="EMBL/GenBank/DDBJ databases">
        <title>Genome Sequencing and Assembly of Anaerobacter polyendosporus strain CT4.</title>
        <authorList>
            <person name="Tachaapaikoon C."/>
            <person name="Sutheeworapong S."/>
            <person name="Jenjaroenpun P."/>
            <person name="Wongsurawat T."/>
            <person name="Nookeaw I."/>
            <person name="Cheawchanlertfa P."/>
            <person name="Kosugi A."/>
            <person name="Cheevadhanarak S."/>
            <person name="Ratanakhanokchai K."/>
        </authorList>
    </citation>
    <scope>NUCLEOTIDE SEQUENCE [LARGE SCALE GENOMIC DNA]</scope>
    <source>
        <strain evidence="2 3">CT4</strain>
    </source>
</reference>
<dbReference type="KEGG" id="cmah:C1I91_17765"/>
<dbReference type="AlphaFoldDB" id="A0A410DW80"/>
<feature type="transmembrane region" description="Helical" evidence="1">
    <location>
        <begin position="170"/>
        <end position="188"/>
    </location>
</feature>
<evidence type="ECO:0000313" key="3">
    <source>
        <dbReference type="Proteomes" id="UP000286268"/>
    </source>
</evidence>
<feature type="transmembrane region" description="Helical" evidence="1">
    <location>
        <begin position="49"/>
        <end position="69"/>
    </location>
</feature>
<feature type="transmembrane region" description="Helical" evidence="1">
    <location>
        <begin position="100"/>
        <end position="117"/>
    </location>
</feature>
<dbReference type="Pfam" id="PF04854">
    <property type="entry name" value="DUF624"/>
    <property type="match status" value="1"/>
</dbReference>
<dbReference type="OrthoDB" id="1975933at2"/>
<evidence type="ECO:0000313" key="2">
    <source>
        <dbReference type="EMBL" id="QAA33345.1"/>
    </source>
</evidence>
<organism evidence="2 3">
    <name type="scientific">Clostridium manihotivorum</name>
    <dbReference type="NCBI Taxonomy" id="2320868"/>
    <lineage>
        <taxon>Bacteria</taxon>
        <taxon>Bacillati</taxon>
        <taxon>Bacillota</taxon>
        <taxon>Clostridia</taxon>
        <taxon>Eubacteriales</taxon>
        <taxon>Clostridiaceae</taxon>
        <taxon>Clostridium</taxon>
    </lineage>
</organism>
<proteinExistence type="predicted"/>